<dbReference type="InterPro" id="IPR036388">
    <property type="entry name" value="WH-like_DNA-bd_sf"/>
</dbReference>
<protein>
    <submittedName>
        <fullName evidence="6">IclR family transcriptional regulator</fullName>
    </submittedName>
</protein>
<evidence type="ECO:0000256" key="1">
    <source>
        <dbReference type="ARBA" id="ARBA00023015"/>
    </source>
</evidence>
<dbReference type="Gene3D" id="1.10.10.10">
    <property type="entry name" value="Winged helix-like DNA-binding domain superfamily/Winged helix DNA-binding domain"/>
    <property type="match status" value="1"/>
</dbReference>
<keyword evidence="2" id="KW-0238">DNA-binding</keyword>
<dbReference type="SMART" id="SM00346">
    <property type="entry name" value="HTH_ICLR"/>
    <property type="match status" value="1"/>
</dbReference>
<evidence type="ECO:0000259" key="4">
    <source>
        <dbReference type="PROSITE" id="PS51077"/>
    </source>
</evidence>
<dbReference type="InterPro" id="IPR005471">
    <property type="entry name" value="Tscrpt_reg_IclR_N"/>
</dbReference>
<dbReference type="SUPFAM" id="SSF55781">
    <property type="entry name" value="GAF domain-like"/>
    <property type="match status" value="1"/>
</dbReference>
<dbReference type="InterPro" id="IPR050707">
    <property type="entry name" value="HTH_MetabolicPath_Reg"/>
</dbReference>
<dbReference type="InterPro" id="IPR014757">
    <property type="entry name" value="Tscrpt_reg_IclR_C"/>
</dbReference>
<dbReference type="Pfam" id="PF01614">
    <property type="entry name" value="IclR_C"/>
    <property type="match status" value="1"/>
</dbReference>
<gene>
    <name evidence="6" type="ORF">B0W44_10755</name>
</gene>
<accession>A0A1U9K802</accession>
<evidence type="ECO:0000259" key="5">
    <source>
        <dbReference type="PROSITE" id="PS51078"/>
    </source>
</evidence>
<sequence>MLKTVDQSLKILGYFTKEKPLWGARELAKECGMNHATVYRILATLESNRFLVKDIETKKYALGIRLWELGLVMYDNLKLSQLIRPILKQLMIDTGESIFLTGLDGNEAITLDAMEPDNKVRYSVSIGSRVPLYAGASYRSILAFLPEEKIEEVLSGELKAHTPTSITEPEILRQKLAEIRENGWARSEGEYTRDVTAIAVPLLGQSGKVVGSLTVAGPKYRMTEEGIKRHLHLLQQGQKEVTDVMKRYQLNLSRYFDI</sequence>
<dbReference type="PANTHER" id="PTHR30136">
    <property type="entry name" value="HELIX-TURN-HELIX TRANSCRIPTIONAL REGULATOR, ICLR FAMILY"/>
    <property type="match status" value="1"/>
</dbReference>
<proteinExistence type="predicted"/>
<dbReference type="InterPro" id="IPR029016">
    <property type="entry name" value="GAF-like_dom_sf"/>
</dbReference>
<evidence type="ECO:0000256" key="3">
    <source>
        <dbReference type="ARBA" id="ARBA00023163"/>
    </source>
</evidence>
<dbReference type="EMBL" id="CP019699">
    <property type="protein sequence ID" value="AQS56172.1"/>
    <property type="molecule type" value="Genomic_DNA"/>
</dbReference>
<dbReference type="Pfam" id="PF09339">
    <property type="entry name" value="HTH_IclR"/>
    <property type="match status" value="1"/>
</dbReference>
<dbReference type="Proteomes" id="UP000188603">
    <property type="component" value="Chromosome"/>
</dbReference>
<evidence type="ECO:0000256" key="2">
    <source>
        <dbReference type="ARBA" id="ARBA00023125"/>
    </source>
</evidence>
<dbReference type="STRING" id="1471761.B0W44_10755"/>
<evidence type="ECO:0000313" key="6">
    <source>
        <dbReference type="EMBL" id="AQS56172.1"/>
    </source>
</evidence>
<dbReference type="InterPro" id="IPR036390">
    <property type="entry name" value="WH_DNA-bd_sf"/>
</dbReference>
<dbReference type="PROSITE" id="PS51077">
    <property type="entry name" value="HTH_ICLR"/>
    <property type="match status" value="1"/>
</dbReference>
<dbReference type="PANTHER" id="PTHR30136:SF35">
    <property type="entry name" value="HTH-TYPE TRANSCRIPTIONAL REGULATOR RV1719"/>
    <property type="match status" value="1"/>
</dbReference>
<dbReference type="GO" id="GO:0003677">
    <property type="term" value="F:DNA binding"/>
    <property type="evidence" value="ECO:0007669"/>
    <property type="project" value="UniProtKB-KW"/>
</dbReference>
<dbReference type="GO" id="GO:0003700">
    <property type="term" value="F:DNA-binding transcription factor activity"/>
    <property type="evidence" value="ECO:0007669"/>
    <property type="project" value="TreeGrafter"/>
</dbReference>
<evidence type="ECO:0000313" key="7">
    <source>
        <dbReference type="Proteomes" id="UP000188603"/>
    </source>
</evidence>
<feature type="domain" description="HTH iclR-type" evidence="4">
    <location>
        <begin position="2"/>
        <end position="64"/>
    </location>
</feature>
<organism evidence="6 7">
    <name type="scientific">Novibacillus thermophilus</name>
    <dbReference type="NCBI Taxonomy" id="1471761"/>
    <lineage>
        <taxon>Bacteria</taxon>
        <taxon>Bacillati</taxon>
        <taxon>Bacillota</taxon>
        <taxon>Bacilli</taxon>
        <taxon>Bacillales</taxon>
        <taxon>Thermoactinomycetaceae</taxon>
        <taxon>Novibacillus</taxon>
    </lineage>
</organism>
<reference evidence="6 7" key="1">
    <citation type="journal article" date="2015" name="Int. J. Syst. Evol. Microbiol.">
        <title>Novibacillus thermophilus gen. nov., sp. nov., a Gram-staining-negative and moderately thermophilic member of the family Thermoactinomycetaceae.</title>
        <authorList>
            <person name="Yang G."/>
            <person name="Chen J."/>
            <person name="Zhou S."/>
        </authorList>
    </citation>
    <scope>NUCLEOTIDE SEQUENCE [LARGE SCALE GENOMIC DNA]</scope>
    <source>
        <strain evidence="6 7">SG-1</strain>
    </source>
</reference>
<keyword evidence="1" id="KW-0805">Transcription regulation</keyword>
<dbReference type="PROSITE" id="PS51078">
    <property type="entry name" value="ICLR_ED"/>
    <property type="match status" value="1"/>
</dbReference>
<name>A0A1U9K802_9BACL</name>
<keyword evidence="7" id="KW-1185">Reference proteome</keyword>
<dbReference type="AlphaFoldDB" id="A0A1U9K802"/>
<keyword evidence="3" id="KW-0804">Transcription</keyword>
<dbReference type="OrthoDB" id="9791752at2"/>
<dbReference type="RefSeq" id="WP_077720032.1">
    <property type="nucleotide sequence ID" value="NZ_CP019699.1"/>
</dbReference>
<dbReference type="GO" id="GO:0045892">
    <property type="term" value="P:negative regulation of DNA-templated transcription"/>
    <property type="evidence" value="ECO:0007669"/>
    <property type="project" value="TreeGrafter"/>
</dbReference>
<dbReference type="Gene3D" id="3.30.450.40">
    <property type="match status" value="1"/>
</dbReference>
<dbReference type="KEGG" id="ntr:B0W44_10755"/>
<dbReference type="SUPFAM" id="SSF46785">
    <property type="entry name" value="Winged helix' DNA-binding domain"/>
    <property type="match status" value="1"/>
</dbReference>
<feature type="domain" description="IclR-ED" evidence="5">
    <location>
        <begin position="65"/>
        <end position="247"/>
    </location>
</feature>